<dbReference type="GO" id="GO:0000407">
    <property type="term" value="C:phagophore assembly site"/>
    <property type="evidence" value="ECO:0007669"/>
    <property type="project" value="TreeGrafter"/>
</dbReference>
<dbReference type="OMA" id="HFEWLNG"/>
<dbReference type="AlphaFoldDB" id="A0A8S1K6V2"/>
<dbReference type="SMART" id="SM00312">
    <property type="entry name" value="PX"/>
    <property type="match status" value="1"/>
</dbReference>
<dbReference type="GO" id="GO:0000422">
    <property type="term" value="P:autophagy of mitochondrion"/>
    <property type="evidence" value="ECO:0007669"/>
    <property type="project" value="TreeGrafter"/>
</dbReference>
<dbReference type="Proteomes" id="UP000688137">
    <property type="component" value="Unassembled WGS sequence"/>
</dbReference>
<evidence type="ECO:0000256" key="1">
    <source>
        <dbReference type="ARBA" id="ARBA00004170"/>
    </source>
</evidence>
<keyword evidence="2" id="KW-0446">Lipid-binding</keyword>
<protein>
    <recommendedName>
        <fullName evidence="4">PX domain-containing protein</fullName>
    </recommendedName>
</protein>
<proteinExistence type="predicted"/>
<dbReference type="GO" id="GO:0035091">
    <property type="term" value="F:phosphatidylinositol binding"/>
    <property type="evidence" value="ECO:0007669"/>
    <property type="project" value="InterPro"/>
</dbReference>
<dbReference type="Pfam" id="PF00787">
    <property type="entry name" value="PX"/>
    <property type="match status" value="1"/>
</dbReference>
<keyword evidence="6" id="KW-1185">Reference proteome</keyword>
<evidence type="ECO:0000256" key="2">
    <source>
        <dbReference type="ARBA" id="ARBA00023121"/>
    </source>
</evidence>
<dbReference type="PANTHER" id="PTHR45949:SF2">
    <property type="entry name" value="SORTING NEXIN-4"/>
    <property type="match status" value="1"/>
</dbReference>
<dbReference type="PANTHER" id="PTHR45949">
    <property type="entry name" value="SORTING NEXIN-4"/>
    <property type="match status" value="1"/>
</dbReference>
<sequence length="419" mass="49633">MDNELIDIPIDYDEPKLESQESYQGSQEAVSQIISATPTRNQSEINQKQSIHTITFHLTEQVQQSYTQYYENISYVLWSQINDEPAQTVNRKYTHFEWLNGALKREFPGLLIPAIPPKSVLAKINLTEHTTLVREKRYKQLEEFLNKIKDHPQLQVSNKFQIFLTGSSEIMQQELLELSQYQTYAHQLGSAIANAGSKAYDIAKGSFNYLSSFIYTGQQNSQKQLQYPELEIQQDIKEFFESWEDLLIEEQQKVKRIFEQYQNIVNIKQEQNEDTKKVISSLKELDLSSLEKDINKTEASCYLNESILNEIKLSVIFKLELCILDLDEAIGTIKRRSELIYQIQQQIKMHNQIESFNEKIQYKEQIRENQKLLKIIETNFQTDIKIFANWLNKYLEQLIRYYNEQFQKLYREQNKNWND</sequence>
<dbReference type="EMBL" id="CAJJDM010000012">
    <property type="protein sequence ID" value="CAD8050491.1"/>
    <property type="molecule type" value="Genomic_DNA"/>
</dbReference>
<dbReference type="GO" id="GO:0005769">
    <property type="term" value="C:early endosome"/>
    <property type="evidence" value="ECO:0007669"/>
    <property type="project" value="TreeGrafter"/>
</dbReference>
<dbReference type="PROSITE" id="PS50195">
    <property type="entry name" value="PX"/>
    <property type="match status" value="1"/>
</dbReference>
<organism evidence="5 6">
    <name type="scientific">Paramecium primaurelia</name>
    <dbReference type="NCBI Taxonomy" id="5886"/>
    <lineage>
        <taxon>Eukaryota</taxon>
        <taxon>Sar</taxon>
        <taxon>Alveolata</taxon>
        <taxon>Ciliophora</taxon>
        <taxon>Intramacronucleata</taxon>
        <taxon>Oligohymenophorea</taxon>
        <taxon>Peniculida</taxon>
        <taxon>Parameciidae</taxon>
        <taxon>Paramecium</taxon>
    </lineage>
</organism>
<dbReference type="InterPro" id="IPR001683">
    <property type="entry name" value="PX_dom"/>
</dbReference>
<dbReference type="GO" id="GO:0032456">
    <property type="term" value="P:endocytic recycling"/>
    <property type="evidence" value="ECO:0007669"/>
    <property type="project" value="TreeGrafter"/>
</dbReference>
<dbReference type="GO" id="GO:0034727">
    <property type="term" value="P:piecemeal microautophagy of the nucleus"/>
    <property type="evidence" value="ECO:0007669"/>
    <property type="project" value="TreeGrafter"/>
</dbReference>
<feature type="domain" description="PX" evidence="4">
    <location>
        <begin position="30"/>
        <end position="171"/>
    </location>
</feature>
<reference evidence="5" key="1">
    <citation type="submission" date="2021-01" db="EMBL/GenBank/DDBJ databases">
        <authorList>
            <consortium name="Genoscope - CEA"/>
            <person name="William W."/>
        </authorList>
    </citation>
    <scope>NUCLEOTIDE SEQUENCE</scope>
</reference>
<dbReference type="GO" id="GO:0016020">
    <property type="term" value="C:membrane"/>
    <property type="evidence" value="ECO:0007669"/>
    <property type="project" value="UniProtKB-SubCell"/>
</dbReference>
<evidence type="ECO:0000259" key="4">
    <source>
        <dbReference type="PROSITE" id="PS50195"/>
    </source>
</evidence>
<dbReference type="GO" id="GO:0061709">
    <property type="term" value="P:reticulophagy"/>
    <property type="evidence" value="ECO:0007669"/>
    <property type="project" value="TreeGrafter"/>
</dbReference>
<dbReference type="GO" id="GO:0015031">
    <property type="term" value="P:protein transport"/>
    <property type="evidence" value="ECO:0007669"/>
    <property type="project" value="TreeGrafter"/>
</dbReference>
<comment type="caution">
    <text evidence="5">The sequence shown here is derived from an EMBL/GenBank/DDBJ whole genome shotgun (WGS) entry which is preliminary data.</text>
</comment>
<evidence type="ECO:0000313" key="6">
    <source>
        <dbReference type="Proteomes" id="UP000688137"/>
    </source>
</evidence>
<evidence type="ECO:0000256" key="3">
    <source>
        <dbReference type="ARBA" id="ARBA00023136"/>
    </source>
</evidence>
<gene>
    <name evidence="5" type="ORF">PPRIM_AZ9-3.1.T0170084</name>
</gene>
<evidence type="ECO:0000313" key="5">
    <source>
        <dbReference type="EMBL" id="CAD8050491.1"/>
    </source>
</evidence>
<comment type="subcellular location">
    <subcellularLocation>
        <location evidence="1">Membrane</location>
        <topology evidence="1">Peripheral membrane protein</topology>
    </subcellularLocation>
</comment>
<accession>A0A8S1K6V2</accession>
<name>A0A8S1K6V2_PARPR</name>
<keyword evidence="3" id="KW-0472">Membrane</keyword>